<sequence length="151" mass="17318">MQYTQFINQNVLFVYKKNWEHQVVVSLNKWLDSIPDSAFTMDPDRADLAHFRQSARPSCCHITVFKCSATITSPCKDVGFPSLAISTNVERCTLVFSLRGAAKSEEQWLFPSCIQRRPSHWPRELSSRSSNFAGIDLFVNISRPKYQLTLN</sequence>
<gene>
    <name evidence="1" type="ORF">EV421DRAFT_1425692</name>
</gene>
<protein>
    <submittedName>
        <fullName evidence="1">Uncharacterized protein</fullName>
    </submittedName>
</protein>
<evidence type="ECO:0000313" key="2">
    <source>
        <dbReference type="Proteomes" id="UP001175226"/>
    </source>
</evidence>
<proteinExistence type="predicted"/>
<organism evidence="1 2">
    <name type="scientific">Armillaria borealis</name>
    <dbReference type="NCBI Taxonomy" id="47425"/>
    <lineage>
        <taxon>Eukaryota</taxon>
        <taxon>Fungi</taxon>
        <taxon>Dikarya</taxon>
        <taxon>Basidiomycota</taxon>
        <taxon>Agaricomycotina</taxon>
        <taxon>Agaricomycetes</taxon>
        <taxon>Agaricomycetidae</taxon>
        <taxon>Agaricales</taxon>
        <taxon>Marasmiineae</taxon>
        <taxon>Physalacriaceae</taxon>
        <taxon>Armillaria</taxon>
    </lineage>
</organism>
<dbReference type="EMBL" id="JAUEPT010000080">
    <property type="protein sequence ID" value="KAK0433500.1"/>
    <property type="molecule type" value="Genomic_DNA"/>
</dbReference>
<name>A0AA39J0Z4_9AGAR</name>
<comment type="caution">
    <text evidence="1">The sequence shown here is derived from an EMBL/GenBank/DDBJ whole genome shotgun (WGS) entry which is preliminary data.</text>
</comment>
<reference evidence="1" key="1">
    <citation type="submission" date="2023-06" db="EMBL/GenBank/DDBJ databases">
        <authorList>
            <consortium name="Lawrence Berkeley National Laboratory"/>
            <person name="Ahrendt S."/>
            <person name="Sahu N."/>
            <person name="Indic B."/>
            <person name="Wong-Bajracharya J."/>
            <person name="Merenyi Z."/>
            <person name="Ke H.-M."/>
            <person name="Monk M."/>
            <person name="Kocsube S."/>
            <person name="Drula E."/>
            <person name="Lipzen A."/>
            <person name="Balint B."/>
            <person name="Henrissat B."/>
            <person name="Andreopoulos B."/>
            <person name="Martin F.M."/>
            <person name="Harder C.B."/>
            <person name="Rigling D."/>
            <person name="Ford K.L."/>
            <person name="Foster G.D."/>
            <person name="Pangilinan J."/>
            <person name="Papanicolaou A."/>
            <person name="Barry K."/>
            <person name="LaButti K."/>
            <person name="Viragh M."/>
            <person name="Koriabine M."/>
            <person name="Yan M."/>
            <person name="Riley R."/>
            <person name="Champramary S."/>
            <person name="Plett K.L."/>
            <person name="Tsai I.J."/>
            <person name="Slot J."/>
            <person name="Sipos G."/>
            <person name="Plett J."/>
            <person name="Nagy L.G."/>
            <person name="Grigoriev I.V."/>
        </authorList>
    </citation>
    <scope>NUCLEOTIDE SEQUENCE</scope>
    <source>
        <strain evidence="1">FPL87.14</strain>
    </source>
</reference>
<dbReference type="Proteomes" id="UP001175226">
    <property type="component" value="Unassembled WGS sequence"/>
</dbReference>
<dbReference type="AlphaFoldDB" id="A0AA39J0Z4"/>
<keyword evidence="2" id="KW-1185">Reference proteome</keyword>
<evidence type="ECO:0000313" key="1">
    <source>
        <dbReference type="EMBL" id="KAK0433500.1"/>
    </source>
</evidence>
<accession>A0AA39J0Z4</accession>